<dbReference type="FunFam" id="1.50.40.10:FF:000062">
    <property type="entry name" value="mitochondrial uncoupling protein 3"/>
    <property type="match status" value="1"/>
</dbReference>
<keyword evidence="4 10" id="KW-0812">Transmembrane</keyword>
<organism evidence="12 13">
    <name type="scientific">Paralvinella palmiformis</name>
    <dbReference type="NCBI Taxonomy" id="53620"/>
    <lineage>
        <taxon>Eukaryota</taxon>
        <taxon>Metazoa</taxon>
        <taxon>Spiralia</taxon>
        <taxon>Lophotrochozoa</taxon>
        <taxon>Annelida</taxon>
        <taxon>Polychaeta</taxon>
        <taxon>Sedentaria</taxon>
        <taxon>Canalipalpata</taxon>
        <taxon>Terebellida</taxon>
        <taxon>Terebelliformia</taxon>
        <taxon>Alvinellidae</taxon>
        <taxon>Paralvinella</taxon>
    </lineage>
</organism>
<dbReference type="SUPFAM" id="SSF103506">
    <property type="entry name" value="Mitochondrial carrier"/>
    <property type="match status" value="1"/>
</dbReference>
<evidence type="ECO:0000256" key="5">
    <source>
        <dbReference type="ARBA" id="ARBA00022737"/>
    </source>
</evidence>
<keyword evidence="7" id="KW-1133">Transmembrane helix</keyword>
<dbReference type="PANTHER" id="PTHR45618">
    <property type="entry name" value="MITOCHONDRIAL DICARBOXYLATE CARRIER-RELATED"/>
    <property type="match status" value="1"/>
</dbReference>
<evidence type="ECO:0000256" key="1">
    <source>
        <dbReference type="ARBA" id="ARBA00004448"/>
    </source>
</evidence>
<evidence type="ECO:0000256" key="7">
    <source>
        <dbReference type="ARBA" id="ARBA00022989"/>
    </source>
</evidence>
<dbReference type="PRINTS" id="PR00926">
    <property type="entry name" value="MITOCARRIER"/>
</dbReference>
<keyword evidence="9 10" id="KW-0472">Membrane</keyword>
<name>A0AAD9JYC5_9ANNE</name>
<evidence type="ECO:0000256" key="3">
    <source>
        <dbReference type="ARBA" id="ARBA00022448"/>
    </source>
</evidence>
<evidence type="ECO:0000256" key="2">
    <source>
        <dbReference type="ARBA" id="ARBA00006375"/>
    </source>
</evidence>
<evidence type="ECO:0000256" key="6">
    <source>
        <dbReference type="ARBA" id="ARBA00022792"/>
    </source>
</evidence>
<keyword evidence="6" id="KW-0999">Mitochondrion inner membrane</keyword>
<evidence type="ECO:0000256" key="4">
    <source>
        <dbReference type="ARBA" id="ARBA00022692"/>
    </source>
</evidence>
<evidence type="ECO:0000313" key="13">
    <source>
        <dbReference type="Proteomes" id="UP001208570"/>
    </source>
</evidence>
<sequence length="297" mass="33418">MLVFLKLKPQASHTVTYPLDLTKTRLQLQSEHVSGSSSIDVQRRGMVRTAFGIVEEEGLMKLWQGVTPAIYRHIVYTGCRMSFYEFIRENVLYRDSDGTYAVWKAIVGGLTAGALAQFIASPTDLVKVQMQMEGRLRLEGKPPRVKNTLHAFTKIVHDGGIRSLWKGWVPNVQRAALVNLGDLATYDTAKHLILKHTALQDNYVTHALSSSCSGLIAATMGTPADVVKTRVMNQPVKHGRGLLYKSSFDCLMKTVRMEGFFALYKGFLPIWIRMAPWSLTFWLSYEQIRKRAGTSSF</sequence>
<keyword evidence="5" id="KW-0677">Repeat</keyword>
<dbReference type="InterPro" id="IPR023395">
    <property type="entry name" value="MCP_dom_sf"/>
</dbReference>
<comment type="caution">
    <text evidence="12">The sequence shown here is derived from an EMBL/GenBank/DDBJ whole genome shotgun (WGS) entry which is preliminary data.</text>
</comment>
<proteinExistence type="inferred from homology"/>
<dbReference type="GO" id="GO:0055085">
    <property type="term" value="P:transmembrane transport"/>
    <property type="evidence" value="ECO:0007669"/>
    <property type="project" value="InterPro"/>
</dbReference>
<dbReference type="InterPro" id="IPR050391">
    <property type="entry name" value="Mito_Metabolite_Transporter"/>
</dbReference>
<evidence type="ECO:0000313" key="12">
    <source>
        <dbReference type="EMBL" id="KAK2160723.1"/>
    </source>
</evidence>
<dbReference type="Gene3D" id="1.50.40.10">
    <property type="entry name" value="Mitochondrial carrier domain"/>
    <property type="match status" value="1"/>
</dbReference>
<accession>A0AAD9JYC5</accession>
<dbReference type="EMBL" id="JAODUP010000127">
    <property type="protein sequence ID" value="KAK2160723.1"/>
    <property type="molecule type" value="Genomic_DNA"/>
</dbReference>
<evidence type="ECO:0000256" key="10">
    <source>
        <dbReference type="PROSITE-ProRule" id="PRU00282"/>
    </source>
</evidence>
<dbReference type="Proteomes" id="UP001208570">
    <property type="component" value="Unassembled WGS sequence"/>
</dbReference>
<dbReference type="AlphaFoldDB" id="A0AAD9JYC5"/>
<dbReference type="Pfam" id="PF00153">
    <property type="entry name" value="Mito_carr"/>
    <property type="match status" value="3"/>
</dbReference>
<dbReference type="GO" id="GO:0005743">
    <property type="term" value="C:mitochondrial inner membrane"/>
    <property type="evidence" value="ECO:0007669"/>
    <property type="project" value="UniProtKB-SubCell"/>
</dbReference>
<keyword evidence="8" id="KW-0496">Mitochondrion</keyword>
<reference evidence="12" key="1">
    <citation type="journal article" date="2023" name="Mol. Biol. Evol.">
        <title>Third-Generation Sequencing Reveals the Adaptive Role of the Epigenome in Three Deep-Sea Polychaetes.</title>
        <authorList>
            <person name="Perez M."/>
            <person name="Aroh O."/>
            <person name="Sun Y."/>
            <person name="Lan Y."/>
            <person name="Juniper S.K."/>
            <person name="Young C.R."/>
            <person name="Angers B."/>
            <person name="Qian P.Y."/>
        </authorList>
    </citation>
    <scope>NUCLEOTIDE SEQUENCE</scope>
    <source>
        <strain evidence="12">P08H-3</strain>
    </source>
</reference>
<protein>
    <recommendedName>
        <fullName evidence="14">Mitochondrial uncoupling protein 4</fullName>
    </recommendedName>
</protein>
<comment type="subcellular location">
    <subcellularLocation>
        <location evidence="1">Mitochondrion inner membrane</location>
        <topology evidence="1">Multi-pass membrane protein</topology>
    </subcellularLocation>
</comment>
<feature type="repeat" description="Solcar" evidence="10">
    <location>
        <begin position="201"/>
        <end position="291"/>
    </location>
</feature>
<evidence type="ECO:0000256" key="9">
    <source>
        <dbReference type="ARBA" id="ARBA00023136"/>
    </source>
</evidence>
<evidence type="ECO:0000256" key="11">
    <source>
        <dbReference type="RuleBase" id="RU000488"/>
    </source>
</evidence>
<dbReference type="InterPro" id="IPR018108">
    <property type="entry name" value="MCP_transmembrane"/>
</dbReference>
<dbReference type="PROSITE" id="PS50920">
    <property type="entry name" value="SOLCAR"/>
    <property type="match status" value="3"/>
</dbReference>
<gene>
    <name evidence="12" type="ORF">LSH36_127g02038</name>
</gene>
<feature type="repeat" description="Solcar" evidence="10">
    <location>
        <begin position="100"/>
        <end position="192"/>
    </location>
</feature>
<dbReference type="InterPro" id="IPR002067">
    <property type="entry name" value="MCP"/>
</dbReference>
<keyword evidence="13" id="KW-1185">Reference proteome</keyword>
<evidence type="ECO:0008006" key="14">
    <source>
        <dbReference type="Google" id="ProtNLM"/>
    </source>
</evidence>
<evidence type="ECO:0000256" key="8">
    <source>
        <dbReference type="ARBA" id="ARBA00023128"/>
    </source>
</evidence>
<comment type="similarity">
    <text evidence="2 11">Belongs to the mitochondrial carrier (TC 2.A.29) family.</text>
</comment>
<feature type="repeat" description="Solcar" evidence="10">
    <location>
        <begin position="1"/>
        <end position="90"/>
    </location>
</feature>
<keyword evidence="3 11" id="KW-0813">Transport</keyword>